<protein>
    <recommendedName>
        <fullName evidence="3">Lipocalin-like domain-containing protein</fullName>
    </recommendedName>
</protein>
<dbReference type="RefSeq" id="WP_129129701.1">
    <property type="nucleotide sequence ID" value="NZ_SDHW01000001.1"/>
</dbReference>
<dbReference type="Proteomes" id="UP000290204">
    <property type="component" value="Unassembled WGS sequence"/>
</dbReference>
<evidence type="ECO:0008006" key="3">
    <source>
        <dbReference type="Google" id="ProtNLM"/>
    </source>
</evidence>
<proteinExistence type="predicted"/>
<accession>A0A4Q1CMR6</accession>
<comment type="caution">
    <text evidence="1">The sequence shown here is derived from an EMBL/GenBank/DDBJ whole genome shotgun (WGS) entry which is preliminary data.</text>
</comment>
<dbReference type="EMBL" id="SDHW01000001">
    <property type="protein sequence ID" value="RXK62330.1"/>
    <property type="molecule type" value="Genomic_DNA"/>
</dbReference>
<sequence>MKKIFLSNIFYALTIPCLLLFSFTTVTYRANFSGEWKLDESKSELGNAAGRTARSLKAEQKENDLTISRTTPGFNGGNPVTTTFTVTYDGKTTESEGFGGSKRKSTAKWSDDGSTLTINSVMTFERDGQTMEFKSVETWSLTSEGLLSVVTQTTSSRGESTTKAVYSK</sequence>
<evidence type="ECO:0000313" key="1">
    <source>
        <dbReference type="EMBL" id="RXK62330.1"/>
    </source>
</evidence>
<organism evidence="1 2">
    <name type="scientific">Lacibacter luteus</name>
    <dbReference type="NCBI Taxonomy" id="2508719"/>
    <lineage>
        <taxon>Bacteria</taxon>
        <taxon>Pseudomonadati</taxon>
        <taxon>Bacteroidota</taxon>
        <taxon>Chitinophagia</taxon>
        <taxon>Chitinophagales</taxon>
        <taxon>Chitinophagaceae</taxon>
        <taxon>Lacibacter</taxon>
    </lineage>
</organism>
<gene>
    <name evidence="1" type="ORF">ESA94_04780</name>
</gene>
<reference evidence="1 2" key="1">
    <citation type="submission" date="2019-01" db="EMBL/GenBank/DDBJ databases">
        <title>Lacibacter sp. strain TTM-7.</title>
        <authorList>
            <person name="Chen W.-M."/>
        </authorList>
    </citation>
    <scope>NUCLEOTIDE SEQUENCE [LARGE SCALE GENOMIC DNA]</scope>
    <source>
        <strain evidence="1 2">TTM-7</strain>
    </source>
</reference>
<keyword evidence="2" id="KW-1185">Reference proteome</keyword>
<evidence type="ECO:0000313" key="2">
    <source>
        <dbReference type="Proteomes" id="UP000290204"/>
    </source>
</evidence>
<name>A0A4Q1CMR6_9BACT</name>
<dbReference type="AlphaFoldDB" id="A0A4Q1CMR6"/>
<dbReference type="OrthoDB" id="799853at2"/>